<reference evidence="3" key="1">
    <citation type="journal article" date="2014" name="Int. J. Syst. Evol. Microbiol.">
        <title>Complete genome sequence of Corynebacterium casei LMG S-19264T (=DSM 44701T), isolated from a smear-ripened cheese.</title>
        <authorList>
            <consortium name="US DOE Joint Genome Institute (JGI-PGF)"/>
            <person name="Walter F."/>
            <person name="Albersmeier A."/>
            <person name="Kalinowski J."/>
            <person name="Ruckert C."/>
        </authorList>
    </citation>
    <scope>NUCLEOTIDE SEQUENCE</scope>
    <source>
        <strain evidence="3">CGMCC 4.7299</strain>
    </source>
</reference>
<accession>A0A8J3BWU0</accession>
<dbReference type="Proteomes" id="UP000656042">
    <property type="component" value="Unassembled WGS sequence"/>
</dbReference>
<evidence type="ECO:0000256" key="2">
    <source>
        <dbReference type="SAM" id="Phobius"/>
    </source>
</evidence>
<dbReference type="AlphaFoldDB" id="A0A8J3BWU0"/>
<dbReference type="Pfam" id="PF19873">
    <property type="entry name" value="DUF6346"/>
    <property type="match status" value="1"/>
</dbReference>
<organism evidence="3 4">
    <name type="scientific">Mangrovihabitans endophyticus</name>
    <dbReference type="NCBI Taxonomy" id="1751298"/>
    <lineage>
        <taxon>Bacteria</taxon>
        <taxon>Bacillati</taxon>
        <taxon>Actinomycetota</taxon>
        <taxon>Actinomycetes</taxon>
        <taxon>Micromonosporales</taxon>
        <taxon>Micromonosporaceae</taxon>
        <taxon>Mangrovihabitans</taxon>
    </lineage>
</organism>
<keyword evidence="2" id="KW-0812">Transmembrane</keyword>
<dbReference type="InterPro" id="IPR045927">
    <property type="entry name" value="DUF6346"/>
</dbReference>
<dbReference type="RefSeq" id="WP_189077307.1">
    <property type="nucleotide sequence ID" value="NZ_BMMX01000001.1"/>
</dbReference>
<name>A0A8J3BWU0_9ACTN</name>
<feature type="transmembrane region" description="Helical" evidence="2">
    <location>
        <begin position="53"/>
        <end position="73"/>
    </location>
</feature>
<protein>
    <submittedName>
        <fullName evidence="3">Uncharacterized protein</fullName>
    </submittedName>
</protein>
<feature type="compositionally biased region" description="Basic and acidic residues" evidence="1">
    <location>
        <begin position="1"/>
        <end position="22"/>
    </location>
</feature>
<feature type="transmembrane region" description="Helical" evidence="2">
    <location>
        <begin position="167"/>
        <end position="194"/>
    </location>
</feature>
<evidence type="ECO:0000256" key="1">
    <source>
        <dbReference type="SAM" id="MobiDB-lite"/>
    </source>
</evidence>
<evidence type="ECO:0000313" key="4">
    <source>
        <dbReference type="Proteomes" id="UP000656042"/>
    </source>
</evidence>
<dbReference type="EMBL" id="BMMX01000001">
    <property type="protein sequence ID" value="GGK73746.1"/>
    <property type="molecule type" value="Genomic_DNA"/>
</dbReference>
<reference evidence="3" key="2">
    <citation type="submission" date="2020-09" db="EMBL/GenBank/DDBJ databases">
        <authorList>
            <person name="Sun Q."/>
            <person name="Zhou Y."/>
        </authorList>
    </citation>
    <scope>NUCLEOTIDE SEQUENCE</scope>
    <source>
        <strain evidence="3">CGMCC 4.7299</strain>
    </source>
</reference>
<sequence>MSDDAHRRRMQERLDKIGRDNADADGALPARPDPAGAVSPVTPARRPARRRGWLFLAALAIASFVLGELALTVQGWTGPDFADADRTGQATVVDCERHGPIGRGFGYWDECTADIVWNGGFTERHTFDRRNFLHADEVGTTVTIGQGTGFRGGGVTYSRPELPHRPLITALGVILVVLAALPALLLVGTLVIAIRNLVRRR</sequence>
<proteinExistence type="predicted"/>
<comment type="caution">
    <text evidence="3">The sequence shown here is derived from an EMBL/GenBank/DDBJ whole genome shotgun (WGS) entry which is preliminary data.</text>
</comment>
<feature type="region of interest" description="Disordered" evidence="1">
    <location>
        <begin position="1"/>
        <end position="44"/>
    </location>
</feature>
<keyword evidence="2" id="KW-0472">Membrane</keyword>
<keyword evidence="4" id="KW-1185">Reference proteome</keyword>
<evidence type="ECO:0000313" key="3">
    <source>
        <dbReference type="EMBL" id="GGK73746.1"/>
    </source>
</evidence>
<gene>
    <name evidence="3" type="ORF">GCM10012284_04560</name>
</gene>
<keyword evidence="2" id="KW-1133">Transmembrane helix</keyword>